<evidence type="ECO:0000313" key="3">
    <source>
        <dbReference type="EMBL" id="ESO98902.1"/>
    </source>
</evidence>
<dbReference type="RefSeq" id="XP_009050527.1">
    <property type="nucleotide sequence ID" value="XM_009052279.1"/>
</dbReference>
<feature type="chain" id="PRO_5004717363" description="Apple domain-containing protein" evidence="1">
    <location>
        <begin position="18"/>
        <end position="166"/>
    </location>
</feature>
<evidence type="ECO:0000259" key="2">
    <source>
        <dbReference type="PROSITE" id="PS50948"/>
    </source>
</evidence>
<dbReference type="KEGG" id="lgi:LOTGIDRAFT_158859"/>
<dbReference type="OrthoDB" id="6092025at2759"/>
<feature type="domain" description="Apple" evidence="2">
    <location>
        <begin position="18"/>
        <end position="98"/>
    </location>
</feature>
<dbReference type="Gene3D" id="2.60.120.260">
    <property type="entry name" value="Galactose-binding domain-like"/>
    <property type="match status" value="1"/>
</dbReference>
<evidence type="ECO:0000256" key="1">
    <source>
        <dbReference type="SAM" id="SignalP"/>
    </source>
</evidence>
<name>V4ANZ3_LOTGI</name>
<dbReference type="InterPro" id="IPR008979">
    <property type="entry name" value="Galactose-bd-like_sf"/>
</dbReference>
<dbReference type="GeneID" id="20237897"/>
<dbReference type="EMBL" id="KB201205">
    <property type="protein sequence ID" value="ESO98902.1"/>
    <property type="molecule type" value="Genomic_DNA"/>
</dbReference>
<evidence type="ECO:0000313" key="4">
    <source>
        <dbReference type="Proteomes" id="UP000030746"/>
    </source>
</evidence>
<reference evidence="3 4" key="1">
    <citation type="journal article" date="2013" name="Nature">
        <title>Insights into bilaterian evolution from three spiralian genomes.</title>
        <authorList>
            <person name="Simakov O."/>
            <person name="Marletaz F."/>
            <person name="Cho S.J."/>
            <person name="Edsinger-Gonzales E."/>
            <person name="Havlak P."/>
            <person name="Hellsten U."/>
            <person name="Kuo D.H."/>
            <person name="Larsson T."/>
            <person name="Lv J."/>
            <person name="Arendt D."/>
            <person name="Savage R."/>
            <person name="Osoegawa K."/>
            <person name="de Jong P."/>
            <person name="Grimwood J."/>
            <person name="Chapman J.A."/>
            <person name="Shapiro H."/>
            <person name="Aerts A."/>
            <person name="Otillar R.P."/>
            <person name="Terry A.Y."/>
            <person name="Boore J.L."/>
            <person name="Grigoriev I.V."/>
            <person name="Lindberg D.R."/>
            <person name="Seaver E.C."/>
            <person name="Weisblat D.A."/>
            <person name="Putnam N.H."/>
            <person name="Rokhsar D.S."/>
        </authorList>
    </citation>
    <scope>NUCLEOTIDE SEQUENCE [LARGE SCALE GENOMIC DNA]</scope>
</reference>
<sequence length="166" mass="19055">MLVILLKLLMLLNTCKTCEITTKMFKSYTKDKLLSGYYQTTTAADQLSCTSSCFFNERCVGLAYHELRKMCYLYDKIQVCYNSSVDVGVNTFFLEDIFIKNIALNKPSYSSSTYEIYLSCCAVDGILTTMAHTQNSELEWWCVDLEQVFNLQYIEIHNVYSVGHPG</sequence>
<organism evidence="3 4">
    <name type="scientific">Lottia gigantea</name>
    <name type="common">Giant owl limpet</name>
    <dbReference type="NCBI Taxonomy" id="225164"/>
    <lineage>
        <taxon>Eukaryota</taxon>
        <taxon>Metazoa</taxon>
        <taxon>Spiralia</taxon>
        <taxon>Lophotrochozoa</taxon>
        <taxon>Mollusca</taxon>
        <taxon>Gastropoda</taxon>
        <taxon>Patellogastropoda</taxon>
        <taxon>Lottioidea</taxon>
        <taxon>Lottiidae</taxon>
        <taxon>Lottia</taxon>
    </lineage>
</organism>
<dbReference type="AlphaFoldDB" id="V4ANZ3"/>
<protein>
    <recommendedName>
        <fullName evidence="2">Apple domain-containing protein</fullName>
    </recommendedName>
</protein>
<keyword evidence="4" id="KW-1185">Reference proteome</keyword>
<dbReference type="SUPFAM" id="SSF49785">
    <property type="entry name" value="Galactose-binding domain-like"/>
    <property type="match status" value="1"/>
</dbReference>
<dbReference type="InterPro" id="IPR003609">
    <property type="entry name" value="Pan_app"/>
</dbReference>
<accession>V4ANZ3</accession>
<dbReference type="CTD" id="20237897"/>
<dbReference type="Proteomes" id="UP000030746">
    <property type="component" value="Unassembled WGS sequence"/>
</dbReference>
<dbReference type="PROSITE" id="PS50948">
    <property type="entry name" value="PAN"/>
    <property type="match status" value="1"/>
</dbReference>
<keyword evidence="1" id="KW-0732">Signal</keyword>
<dbReference type="HOGENOM" id="CLU_1604577_0_0_1"/>
<gene>
    <name evidence="3" type="ORF">LOTGIDRAFT_158859</name>
</gene>
<feature type="signal peptide" evidence="1">
    <location>
        <begin position="1"/>
        <end position="17"/>
    </location>
</feature>
<proteinExistence type="predicted"/>